<dbReference type="InterPro" id="IPR040611">
    <property type="entry name" value="AlkX_C"/>
</dbReference>
<dbReference type="InterPro" id="IPR009057">
    <property type="entry name" value="Homeodomain-like_sf"/>
</dbReference>
<evidence type="ECO:0000313" key="5">
    <source>
        <dbReference type="Proteomes" id="UP000635245"/>
    </source>
</evidence>
<dbReference type="Proteomes" id="UP000635245">
    <property type="component" value="Unassembled WGS sequence"/>
</dbReference>
<dbReference type="PROSITE" id="PS50977">
    <property type="entry name" value="HTH_TETR_2"/>
    <property type="match status" value="1"/>
</dbReference>
<evidence type="ECO:0000256" key="2">
    <source>
        <dbReference type="PROSITE-ProRule" id="PRU00335"/>
    </source>
</evidence>
<feature type="DNA-binding region" description="H-T-H motif" evidence="2">
    <location>
        <begin position="36"/>
        <end position="55"/>
    </location>
</feature>
<evidence type="ECO:0000313" key="4">
    <source>
        <dbReference type="EMBL" id="MBK1785388.1"/>
    </source>
</evidence>
<comment type="caution">
    <text evidence="4">The sequence shown here is derived from an EMBL/GenBank/DDBJ whole genome shotgun (WGS) entry which is preliminary data.</text>
</comment>
<dbReference type="PANTHER" id="PTHR30055">
    <property type="entry name" value="HTH-TYPE TRANSCRIPTIONAL REGULATOR RUTR"/>
    <property type="match status" value="1"/>
</dbReference>
<gene>
    <name evidence="4" type="ORF">JHE00_13720</name>
</gene>
<dbReference type="RefSeq" id="WP_200318453.1">
    <property type="nucleotide sequence ID" value="NZ_JAENJH010000003.1"/>
</dbReference>
<dbReference type="InterPro" id="IPR050109">
    <property type="entry name" value="HTH-type_TetR-like_transc_reg"/>
</dbReference>
<dbReference type="Gene3D" id="1.10.357.10">
    <property type="entry name" value="Tetracycline Repressor, domain 2"/>
    <property type="match status" value="1"/>
</dbReference>
<dbReference type="AlphaFoldDB" id="A0A934QSG5"/>
<dbReference type="GO" id="GO:0003700">
    <property type="term" value="F:DNA-binding transcription factor activity"/>
    <property type="evidence" value="ECO:0007669"/>
    <property type="project" value="TreeGrafter"/>
</dbReference>
<dbReference type="Pfam" id="PF00440">
    <property type="entry name" value="TetR_N"/>
    <property type="match status" value="1"/>
</dbReference>
<dbReference type="PANTHER" id="PTHR30055:SF146">
    <property type="entry name" value="HTH-TYPE TRANSCRIPTIONAL DUAL REGULATOR CECR"/>
    <property type="match status" value="1"/>
</dbReference>
<dbReference type="Pfam" id="PF18556">
    <property type="entry name" value="TetR_C_35"/>
    <property type="match status" value="1"/>
</dbReference>
<evidence type="ECO:0000259" key="3">
    <source>
        <dbReference type="PROSITE" id="PS50977"/>
    </source>
</evidence>
<name>A0A934QSG5_9PSEU</name>
<proteinExistence type="predicted"/>
<keyword evidence="5" id="KW-1185">Reference proteome</keyword>
<dbReference type="SUPFAM" id="SSF46689">
    <property type="entry name" value="Homeodomain-like"/>
    <property type="match status" value="1"/>
</dbReference>
<accession>A0A934QSG5</accession>
<feature type="domain" description="HTH tetR-type" evidence="3">
    <location>
        <begin position="13"/>
        <end position="73"/>
    </location>
</feature>
<protein>
    <submittedName>
        <fullName evidence="4">TetR family transcriptional regulator</fullName>
    </submittedName>
</protein>
<reference evidence="4" key="1">
    <citation type="submission" date="2020-12" db="EMBL/GenBank/DDBJ databases">
        <title>Prauserella sp. ASG 168, a novel actinomycete isolated from cave rock.</title>
        <authorList>
            <person name="Suriyachadkun C."/>
        </authorList>
    </citation>
    <scope>NUCLEOTIDE SEQUENCE</scope>
    <source>
        <strain evidence="4">ASG 168</strain>
    </source>
</reference>
<organism evidence="4 5">
    <name type="scientific">Prauserella cavernicola</name>
    <dbReference type="NCBI Taxonomy" id="2800127"/>
    <lineage>
        <taxon>Bacteria</taxon>
        <taxon>Bacillati</taxon>
        <taxon>Actinomycetota</taxon>
        <taxon>Actinomycetes</taxon>
        <taxon>Pseudonocardiales</taxon>
        <taxon>Pseudonocardiaceae</taxon>
        <taxon>Prauserella</taxon>
    </lineage>
</organism>
<dbReference type="EMBL" id="JAENJH010000003">
    <property type="protein sequence ID" value="MBK1785388.1"/>
    <property type="molecule type" value="Genomic_DNA"/>
</dbReference>
<dbReference type="InterPro" id="IPR001647">
    <property type="entry name" value="HTH_TetR"/>
</dbReference>
<dbReference type="GO" id="GO:0000976">
    <property type="term" value="F:transcription cis-regulatory region binding"/>
    <property type="evidence" value="ECO:0007669"/>
    <property type="project" value="TreeGrafter"/>
</dbReference>
<sequence>MSQITPYTERTKASLREQLLDAATDLLPERGYARLRMADVAAEVGVSRQTVYNEFGGKAALVQAVALRTMAEFVDGVQQRLCSADDLLTGIREATTFTIEHARHNRLVAAALGTEQGEDLLPYLTTRGGPILRAANEVAESYLHERVPGLTDAAFVADTMTRLTLSYLVLPSHSPHEAADGVATVIGALIRSSTRE</sequence>
<keyword evidence="1 2" id="KW-0238">DNA-binding</keyword>
<dbReference type="PRINTS" id="PR00455">
    <property type="entry name" value="HTHTETR"/>
</dbReference>
<evidence type="ECO:0000256" key="1">
    <source>
        <dbReference type="ARBA" id="ARBA00023125"/>
    </source>
</evidence>